<sequence>MAGHSKWANIKHRKGRQDAKRGKIFTKLIRELTVAAKHGGPIPADNPRLRLAVDKSLTANMSRDVIDRAIARGAGNNEADNMIELSYEGYAPSGVAIIVEAMTDNRNRTAAEVRHAFTKCGGNLGTDGSVAYMFDRKGQISFAPGVDEDALMEAALEAGADDVEMGEDGSAVVSTSFADFHAVLEALSAAGFKSEEAEIAMVPSISAPVGDLDVAQKVIKLIDMLEDLDDVQNVYHNAEIPDEIMEQLG</sequence>
<protein>
    <recommendedName>
        <fullName evidence="6">Probable transcriptional regulatory protein WG219_13385</fullName>
    </recommendedName>
</protein>
<evidence type="ECO:0000256" key="3">
    <source>
        <dbReference type="ARBA" id="ARBA00023015"/>
    </source>
</evidence>
<accession>A0ABZ2RFG0</accession>
<dbReference type="GO" id="GO:0003677">
    <property type="term" value="F:DNA binding"/>
    <property type="evidence" value="ECO:0007669"/>
    <property type="project" value="UniProtKB-KW"/>
</dbReference>
<dbReference type="PANTHER" id="PTHR12532:SF6">
    <property type="entry name" value="TRANSCRIPTIONAL REGULATORY PROTEIN YEBC-RELATED"/>
    <property type="match status" value="1"/>
</dbReference>
<reference evidence="9 10" key="1">
    <citation type="submission" date="2024-03" db="EMBL/GenBank/DDBJ databases">
        <title>Complete genome of BD2.</title>
        <authorList>
            <person name="Cao G."/>
        </authorList>
    </citation>
    <scope>NUCLEOTIDE SEQUENCE [LARGE SCALE GENOMIC DNA]</scope>
    <source>
        <strain evidence="9 10">BD2</strain>
    </source>
</reference>
<proteinExistence type="inferred from homology"/>
<dbReference type="Gene3D" id="3.30.70.980">
    <property type="match status" value="2"/>
</dbReference>
<keyword evidence="4 6" id="KW-0238">DNA-binding</keyword>
<feature type="domain" description="TACO1/YebC-like second and third" evidence="7">
    <location>
        <begin position="84"/>
        <end position="238"/>
    </location>
</feature>
<evidence type="ECO:0000256" key="6">
    <source>
        <dbReference type="HAMAP-Rule" id="MF_00693"/>
    </source>
</evidence>
<organism evidence="9 10">
    <name type="scientific">Ectopseudomonas mendocina</name>
    <name type="common">Pseudomonas mendocina</name>
    <dbReference type="NCBI Taxonomy" id="300"/>
    <lineage>
        <taxon>Bacteria</taxon>
        <taxon>Pseudomonadati</taxon>
        <taxon>Pseudomonadota</taxon>
        <taxon>Gammaproteobacteria</taxon>
        <taxon>Pseudomonadales</taxon>
        <taxon>Pseudomonadaceae</taxon>
        <taxon>Ectopseudomonas</taxon>
    </lineage>
</organism>
<dbReference type="InterPro" id="IPR049083">
    <property type="entry name" value="TACO1_YebC_N"/>
</dbReference>
<name>A0ABZ2RFG0_ECTME</name>
<evidence type="ECO:0000256" key="2">
    <source>
        <dbReference type="ARBA" id="ARBA00022490"/>
    </source>
</evidence>
<dbReference type="HAMAP" id="MF_00693">
    <property type="entry name" value="Transcrip_reg_TACO1"/>
    <property type="match status" value="1"/>
</dbReference>
<dbReference type="NCBIfam" id="TIGR01033">
    <property type="entry name" value="YebC/PmpR family DNA-binding transcriptional regulator"/>
    <property type="match status" value="1"/>
</dbReference>
<keyword evidence="5 6" id="KW-0804">Transcription</keyword>
<dbReference type="InterPro" id="IPR017856">
    <property type="entry name" value="Integrase-like_N"/>
</dbReference>
<dbReference type="Proteomes" id="UP001476583">
    <property type="component" value="Chromosome"/>
</dbReference>
<dbReference type="NCBIfam" id="NF001030">
    <property type="entry name" value="PRK00110.1"/>
    <property type="match status" value="1"/>
</dbReference>
<evidence type="ECO:0000313" key="9">
    <source>
        <dbReference type="EMBL" id="WXL24320.1"/>
    </source>
</evidence>
<dbReference type="Pfam" id="PF20772">
    <property type="entry name" value="TACO1_YebC_N"/>
    <property type="match status" value="1"/>
</dbReference>
<evidence type="ECO:0000256" key="5">
    <source>
        <dbReference type="ARBA" id="ARBA00023163"/>
    </source>
</evidence>
<evidence type="ECO:0000259" key="8">
    <source>
        <dbReference type="Pfam" id="PF20772"/>
    </source>
</evidence>
<keyword evidence="2 6" id="KW-0963">Cytoplasm</keyword>
<comment type="subcellular location">
    <subcellularLocation>
        <location evidence="6">Cytoplasm</location>
    </subcellularLocation>
</comment>
<feature type="domain" description="TACO1/YebC-like N-terminal" evidence="8">
    <location>
        <begin position="5"/>
        <end position="76"/>
    </location>
</feature>
<evidence type="ECO:0000259" key="7">
    <source>
        <dbReference type="Pfam" id="PF01709"/>
    </source>
</evidence>
<comment type="similarity">
    <text evidence="1 6">Belongs to the TACO1 family.</text>
</comment>
<evidence type="ECO:0000313" key="10">
    <source>
        <dbReference type="Proteomes" id="UP001476583"/>
    </source>
</evidence>
<dbReference type="EMBL" id="CP148074">
    <property type="protein sequence ID" value="WXL24320.1"/>
    <property type="molecule type" value="Genomic_DNA"/>
</dbReference>
<dbReference type="InterPro" id="IPR026564">
    <property type="entry name" value="Transcrip_reg_TACO1-like_dom3"/>
</dbReference>
<evidence type="ECO:0000256" key="1">
    <source>
        <dbReference type="ARBA" id="ARBA00008724"/>
    </source>
</evidence>
<dbReference type="InterPro" id="IPR029072">
    <property type="entry name" value="YebC-like"/>
</dbReference>
<dbReference type="Pfam" id="PF01709">
    <property type="entry name" value="Transcrip_reg"/>
    <property type="match status" value="1"/>
</dbReference>
<dbReference type="NCBIfam" id="NF009044">
    <property type="entry name" value="PRK12378.1"/>
    <property type="match status" value="1"/>
</dbReference>
<evidence type="ECO:0000256" key="4">
    <source>
        <dbReference type="ARBA" id="ARBA00023125"/>
    </source>
</evidence>
<dbReference type="InterPro" id="IPR048300">
    <property type="entry name" value="TACO1_YebC-like_2nd/3rd_dom"/>
</dbReference>
<dbReference type="PANTHER" id="PTHR12532">
    <property type="entry name" value="TRANSLATIONAL ACTIVATOR OF CYTOCHROME C OXIDASE 1"/>
    <property type="match status" value="1"/>
</dbReference>
<keyword evidence="10" id="KW-1185">Reference proteome</keyword>
<dbReference type="SUPFAM" id="SSF75625">
    <property type="entry name" value="YebC-like"/>
    <property type="match status" value="1"/>
</dbReference>
<keyword evidence="3 6" id="KW-0805">Transcription regulation</keyword>
<dbReference type="Gene3D" id="1.10.10.200">
    <property type="match status" value="1"/>
</dbReference>
<dbReference type="InterPro" id="IPR002876">
    <property type="entry name" value="Transcrip_reg_TACO1-like"/>
</dbReference>
<gene>
    <name evidence="9" type="ORF">WG219_13385</name>
</gene>